<dbReference type="PANTHER" id="PTHR46165:SF2">
    <property type="entry name" value="SET AND MYND DOMAIN-CONTAINING PROTEIN 4"/>
    <property type="match status" value="1"/>
</dbReference>
<reference evidence="5 6" key="1">
    <citation type="journal article" date="2021" name="Sci. Rep.">
        <title>The genome of the diatom Chaetoceros tenuissimus carries an ancient integrated fragment of an extant virus.</title>
        <authorList>
            <person name="Hongo Y."/>
            <person name="Kimura K."/>
            <person name="Takaki Y."/>
            <person name="Yoshida Y."/>
            <person name="Baba S."/>
            <person name="Kobayashi G."/>
            <person name="Nagasaki K."/>
            <person name="Hano T."/>
            <person name="Tomaru Y."/>
        </authorList>
    </citation>
    <scope>NUCLEOTIDE SEQUENCE [LARGE SCALE GENOMIC DNA]</scope>
    <source>
        <strain evidence="5 6">NIES-3715</strain>
    </source>
</reference>
<dbReference type="InterPro" id="IPR011990">
    <property type="entry name" value="TPR-like_helical_dom_sf"/>
</dbReference>
<keyword evidence="3" id="KW-0949">S-adenosyl-L-methionine</keyword>
<feature type="domain" description="DUF4470" evidence="4">
    <location>
        <begin position="178"/>
        <end position="254"/>
    </location>
</feature>
<dbReference type="InterPro" id="IPR019734">
    <property type="entry name" value="TPR_rpt"/>
</dbReference>
<evidence type="ECO:0000256" key="1">
    <source>
        <dbReference type="ARBA" id="ARBA00022603"/>
    </source>
</evidence>
<dbReference type="SMART" id="SM00028">
    <property type="entry name" value="TPR"/>
    <property type="match status" value="2"/>
</dbReference>
<dbReference type="GO" id="GO:0005634">
    <property type="term" value="C:nucleus"/>
    <property type="evidence" value="ECO:0007669"/>
    <property type="project" value="TreeGrafter"/>
</dbReference>
<gene>
    <name evidence="5" type="ORF">CTEN210_00721</name>
</gene>
<dbReference type="EMBL" id="BLLK01000019">
    <property type="protein sequence ID" value="GFH44247.1"/>
    <property type="molecule type" value="Genomic_DNA"/>
</dbReference>
<dbReference type="InterPro" id="IPR052097">
    <property type="entry name" value="SET-MYND_domain_protein"/>
</dbReference>
<dbReference type="GO" id="GO:0005737">
    <property type="term" value="C:cytoplasm"/>
    <property type="evidence" value="ECO:0007669"/>
    <property type="project" value="TreeGrafter"/>
</dbReference>
<dbReference type="Proteomes" id="UP001054902">
    <property type="component" value="Unassembled WGS sequence"/>
</dbReference>
<accession>A0AAD3CDS2</accession>
<evidence type="ECO:0000256" key="2">
    <source>
        <dbReference type="ARBA" id="ARBA00022679"/>
    </source>
</evidence>
<dbReference type="SUPFAM" id="SSF48452">
    <property type="entry name" value="TPR-like"/>
    <property type="match status" value="1"/>
</dbReference>
<dbReference type="AlphaFoldDB" id="A0AAD3CDS2"/>
<dbReference type="Pfam" id="PF14737">
    <property type="entry name" value="DUF4470"/>
    <property type="match status" value="1"/>
</dbReference>
<evidence type="ECO:0000256" key="3">
    <source>
        <dbReference type="ARBA" id="ARBA00022691"/>
    </source>
</evidence>
<protein>
    <recommendedName>
        <fullName evidence="4">DUF4470 domain-containing protein</fullName>
    </recommendedName>
</protein>
<dbReference type="GO" id="GO:0008168">
    <property type="term" value="F:methyltransferase activity"/>
    <property type="evidence" value="ECO:0007669"/>
    <property type="project" value="UniProtKB-KW"/>
</dbReference>
<dbReference type="PANTHER" id="PTHR46165">
    <property type="entry name" value="SET AND MYND DOMAIN-CONTAINING PROTEIN 4"/>
    <property type="match status" value="1"/>
</dbReference>
<sequence>MKTAEDLKNEGNSCYKVSDFTKANKAYTKALAALQENDPKLSCAIHSNRGNARFELGDYQGAIQDSKKVIQIIQNDLDASTEENVHKIQMNQFRLVRALFYLEESKETIEKEMTLITDESLRKKCDQILDSFEYTENCTRGNGFQYRPQHVRSNLAFPYCEYYPFGHDVSESALAGLKLPKKTRFDVLYGGVGDGRHVLHTILEAHYRNVVKKEELTLHVSMNDINATLLLKDILVLVVLYRIGSSQSIDIRSEDMIKDLKKDKDSFLLMAVLYYGTLSYSMPPTIYGKLQSLLKEIFIESSCAEFHAKYPWLYLPESSWDPLVHVAKHWADISMYQPPLKSLKENLGIHRPKCDEDKFDGMMEKLEAMGAPASQINEFKRMKAEREAQTRLVVSKGVEDILAGNSSIPIPDFFSEFIPANGSKEEIEKGKQDLIDHMVQMELEGGGELEIDSKFQEGTNTILPVAKAGITEMEQEVEMLKMINEAQKEGNLAQGLKKAKALIHKKWTVNPMKFCPNWNEFFQPEINDADVTNHVKEFPSYYFHDGVFDFLFGKGDGNPKEMMYRGTLFDIFALFYANASIAISTLVEKKQLSIEISLASIFDFATDILNEKDRRVQLGLPVSFNEVFLSNVPDYTGMLPAFVQITPILKETTEGSPSNFRSNVFLNTGIFKSYDEYTNASTALSVKDIARILKVKSLESPPDVWNGFNRWTVESNQHHLTYIEFKTWIHKLFLKTVVPPARDSSKSVREEHPNTCALFLSTCKHCIENLEYPVHWVMNSIESLLVPEGKLKTKATIVNQSPSAPLVDGKKLKVCNISAFQEDLRNELSIFMKQGLLPSVCTLSSKLANGEVSEYLLDVTIDEDQFTGNQNISCIGFLLQKELNNDFEIRSLGGFFMMFGNSSPKPLEDMRESLLKKGDVVGHLFSTVRYNVKKHQLSFTMCNDIYEKWGKYFVSIVRTDCWGTVKHERIRLKGARKVSSD</sequence>
<dbReference type="Gene3D" id="1.25.40.10">
    <property type="entry name" value="Tetratricopeptide repeat domain"/>
    <property type="match status" value="1"/>
</dbReference>
<keyword evidence="1" id="KW-0489">Methyltransferase</keyword>
<keyword evidence="6" id="KW-1185">Reference proteome</keyword>
<evidence type="ECO:0000313" key="5">
    <source>
        <dbReference type="EMBL" id="GFH44247.1"/>
    </source>
</evidence>
<dbReference type="InterPro" id="IPR027974">
    <property type="entry name" value="DUF4470"/>
</dbReference>
<dbReference type="GO" id="GO:0032259">
    <property type="term" value="P:methylation"/>
    <property type="evidence" value="ECO:0007669"/>
    <property type="project" value="UniProtKB-KW"/>
</dbReference>
<name>A0AAD3CDS2_9STRA</name>
<evidence type="ECO:0000313" key="6">
    <source>
        <dbReference type="Proteomes" id="UP001054902"/>
    </source>
</evidence>
<organism evidence="5 6">
    <name type="scientific">Chaetoceros tenuissimus</name>
    <dbReference type="NCBI Taxonomy" id="426638"/>
    <lineage>
        <taxon>Eukaryota</taxon>
        <taxon>Sar</taxon>
        <taxon>Stramenopiles</taxon>
        <taxon>Ochrophyta</taxon>
        <taxon>Bacillariophyta</taxon>
        <taxon>Coscinodiscophyceae</taxon>
        <taxon>Chaetocerotophycidae</taxon>
        <taxon>Chaetocerotales</taxon>
        <taxon>Chaetocerotaceae</taxon>
        <taxon>Chaetoceros</taxon>
    </lineage>
</organism>
<proteinExistence type="predicted"/>
<comment type="caution">
    <text evidence="5">The sequence shown here is derived from an EMBL/GenBank/DDBJ whole genome shotgun (WGS) entry which is preliminary data.</text>
</comment>
<keyword evidence="2" id="KW-0808">Transferase</keyword>
<evidence type="ECO:0000259" key="4">
    <source>
        <dbReference type="Pfam" id="PF14737"/>
    </source>
</evidence>
<dbReference type="GO" id="GO:0042826">
    <property type="term" value="F:histone deacetylase binding"/>
    <property type="evidence" value="ECO:0007669"/>
    <property type="project" value="TreeGrafter"/>
</dbReference>